<evidence type="ECO:0000313" key="1">
    <source>
        <dbReference type="EMBL" id="MEY2345277.1"/>
    </source>
</evidence>
<dbReference type="Pfam" id="PF00577">
    <property type="entry name" value="Usher"/>
    <property type="match status" value="1"/>
</dbReference>
<name>A0ABD5LVS6_PROMI</name>
<dbReference type="AlphaFoldDB" id="A0ABD5LVS6"/>
<dbReference type="Gene3D" id="2.60.40.3110">
    <property type="match status" value="1"/>
</dbReference>
<reference evidence="1" key="1">
    <citation type="submission" date="2021-05" db="EMBL/GenBank/DDBJ databases">
        <title>First report of NDM-5 and VEB-6 producing Proteus mirabilis isolated from blood of a sepsis patient in Kolkata, India.</title>
        <authorList>
            <person name="Halder G."/>
            <person name="Chaudhuri B."/>
            <person name="Dutta S."/>
        </authorList>
    </citation>
    <scope>NUCLEOTIDE SEQUENCE [LARGE SCALE GENOMIC DNA]</scope>
    <source>
        <strain evidence="1">7049</strain>
    </source>
</reference>
<dbReference type="InterPro" id="IPR000015">
    <property type="entry name" value="Fimb_usher"/>
</dbReference>
<sequence>MKLNGSNNRNFYQGDFKTGINFYNWILRNNSSFSSGDGKTYYRFNETTLSRTIERIKAILQLGQITSNSELLDSADVNGFQLYSDSSYQNSKLTVPITGMSEKPATVEVTQNNRLLYRTIIPAGPFQLNNISGVSSSQPLHVKVIQDDGTIQEFDVITSNKDLKIHRVVPALTFYGEI</sequence>
<organism evidence="1">
    <name type="scientific">Proteus mirabilis</name>
    <dbReference type="NCBI Taxonomy" id="584"/>
    <lineage>
        <taxon>Bacteria</taxon>
        <taxon>Pseudomonadati</taxon>
        <taxon>Pseudomonadota</taxon>
        <taxon>Gammaproteobacteria</taxon>
        <taxon>Enterobacterales</taxon>
        <taxon>Morganellaceae</taxon>
        <taxon>Proteus</taxon>
    </lineage>
</organism>
<protein>
    <submittedName>
        <fullName evidence="1">Fimbria/pilus outer membrane usher protein</fullName>
    </submittedName>
</protein>
<dbReference type="EMBL" id="JADQCH020000002">
    <property type="protein sequence ID" value="MEY2345277.1"/>
    <property type="molecule type" value="Genomic_DNA"/>
</dbReference>
<dbReference type="PANTHER" id="PTHR30451">
    <property type="entry name" value="OUTER MEMBRANE USHER PROTEIN"/>
    <property type="match status" value="1"/>
</dbReference>
<dbReference type="PANTHER" id="PTHR30451:SF8">
    <property type="entry name" value="FIMBRIAL USHER PROTEIN"/>
    <property type="match status" value="1"/>
</dbReference>
<accession>A0ABD5LVS6</accession>
<proteinExistence type="predicted"/>
<comment type="caution">
    <text evidence="1">The sequence shown here is derived from an EMBL/GenBank/DDBJ whole genome shotgun (WGS) entry which is preliminary data.</text>
</comment>
<gene>
    <name evidence="1" type="ORF">I3679_020255</name>
</gene>